<dbReference type="EMBL" id="CAKLBY020000310">
    <property type="protein sequence ID" value="CAK7944788.1"/>
    <property type="molecule type" value="Genomic_DNA"/>
</dbReference>
<name>A0AAV1VH87_9STRA</name>
<evidence type="ECO:0000259" key="2">
    <source>
        <dbReference type="PROSITE" id="PS50103"/>
    </source>
</evidence>
<keyword evidence="1" id="KW-0479">Metal-binding</keyword>
<dbReference type="Gene3D" id="2.40.50.140">
    <property type="entry name" value="Nucleic acid-binding proteins"/>
    <property type="match status" value="1"/>
</dbReference>
<dbReference type="PANTHER" id="PTHR36971:SF3">
    <property type="entry name" value="C3H1-TYPE DOMAIN-CONTAINING PROTEIN"/>
    <property type="match status" value="1"/>
</dbReference>
<dbReference type="AlphaFoldDB" id="A0AAV1VH87"/>
<dbReference type="PROSITE" id="PS50103">
    <property type="entry name" value="ZF_C3H1"/>
    <property type="match status" value="1"/>
</dbReference>
<protein>
    <recommendedName>
        <fullName evidence="2">C3H1-type domain-containing protein</fullName>
    </recommendedName>
</protein>
<dbReference type="Proteomes" id="UP001162060">
    <property type="component" value="Unassembled WGS sequence"/>
</dbReference>
<dbReference type="InterPro" id="IPR012340">
    <property type="entry name" value="NA-bd_OB-fold"/>
</dbReference>
<dbReference type="GO" id="GO:0008270">
    <property type="term" value="F:zinc ion binding"/>
    <property type="evidence" value="ECO:0007669"/>
    <property type="project" value="UniProtKB-KW"/>
</dbReference>
<evidence type="ECO:0000256" key="1">
    <source>
        <dbReference type="PROSITE-ProRule" id="PRU00723"/>
    </source>
</evidence>
<reference evidence="3" key="1">
    <citation type="submission" date="2024-01" db="EMBL/GenBank/DDBJ databases">
        <authorList>
            <person name="Webb A."/>
        </authorList>
    </citation>
    <scope>NUCLEOTIDE SEQUENCE</scope>
    <source>
        <strain evidence="3">Pm1</strain>
    </source>
</reference>
<accession>A0AAV1VH87</accession>
<comment type="caution">
    <text evidence="3">The sequence shown here is derived from an EMBL/GenBank/DDBJ whole genome shotgun (WGS) entry which is preliminary data.</text>
</comment>
<evidence type="ECO:0000313" key="3">
    <source>
        <dbReference type="EMBL" id="CAK7944788.1"/>
    </source>
</evidence>
<gene>
    <name evidence="3" type="ORF">PM001_LOCUS29938</name>
</gene>
<dbReference type="InterPro" id="IPR000571">
    <property type="entry name" value="Znf_CCCH"/>
</dbReference>
<evidence type="ECO:0000313" key="4">
    <source>
        <dbReference type="Proteomes" id="UP001162060"/>
    </source>
</evidence>
<keyword evidence="1" id="KW-0863">Zinc-finger</keyword>
<organism evidence="3 4">
    <name type="scientific">Peronospora matthiolae</name>
    <dbReference type="NCBI Taxonomy" id="2874970"/>
    <lineage>
        <taxon>Eukaryota</taxon>
        <taxon>Sar</taxon>
        <taxon>Stramenopiles</taxon>
        <taxon>Oomycota</taxon>
        <taxon>Peronosporomycetes</taxon>
        <taxon>Peronosporales</taxon>
        <taxon>Peronosporaceae</taxon>
        <taxon>Peronospora</taxon>
    </lineage>
</organism>
<feature type="domain" description="C3H1-type" evidence="2">
    <location>
        <begin position="170"/>
        <end position="196"/>
    </location>
</feature>
<proteinExistence type="predicted"/>
<keyword evidence="1" id="KW-0862">Zinc</keyword>
<feature type="zinc finger region" description="C3H1-type" evidence="1">
    <location>
        <begin position="170"/>
        <end position="196"/>
    </location>
</feature>
<dbReference type="PANTHER" id="PTHR36971">
    <property type="entry name" value="UNNAMED PRODUCT"/>
    <property type="match status" value="1"/>
</dbReference>
<sequence length="445" mass="49453">MAALRVIEVRNDLPPVNCKHDLLLNVSVQGRFVRKRNLSKGLVFGDIQMQDGELLEVMIRAEKGILDLAAVRQINRDVHLGDLITACGTLQRKFDKLANLDGWMLVLHSMQVDELWSLRHADTVFSYTDSSGVSSPDSAAVNGSWALPPSSKAEAVNKYTNMVVIDGFNACKFYFSSSGGVNCLRGEVCHFWHGQPEHFAENRRRWMKKRLEQRAKAAHLAGDTIDPHSKIDKAQRSRIFCDWLVSSVGKEQLAGGTGVIDIAGGKGDIPTQLWIQRGIPTTLIDPRPMKLGKHNRKLVAKAATGRKMSPQLLRRLDDETLRLHIELFTDCSLLVGMHPDEATEAIVDIALALHKPFAIVPCCVMSRVFPDRTCVNGTPVDTYETFVKYLLEKHPSVQSAFLPFAGRNQVLYVFDYDKARHTGDGVLESTSTKVQVGTQTLKASP</sequence>